<dbReference type="AlphaFoldDB" id="A0A378RLZ2"/>
<dbReference type="RefSeq" id="WP_115090834.1">
    <property type="nucleotide sequence ID" value="NZ_CP068107.1"/>
</dbReference>
<reference evidence="1 2" key="1">
    <citation type="submission" date="2018-06" db="EMBL/GenBank/DDBJ databases">
        <authorList>
            <consortium name="Pathogen Informatics"/>
            <person name="Doyle S."/>
        </authorList>
    </citation>
    <scope>NUCLEOTIDE SEQUENCE [LARGE SCALE GENOMIC DNA]</scope>
    <source>
        <strain evidence="1 2">NCTC11179</strain>
    </source>
</reference>
<evidence type="ECO:0000313" key="2">
    <source>
        <dbReference type="Proteomes" id="UP000255024"/>
    </source>
</evidence>
<name>A0A378RLZ2_MYROD</name>
<accession>A0A378RLZ2</accession>
<dbReference type="EMBL" id="UGQL01000001">
    <property type="protein sequence ID" value="STZ28005.1"/>
    <property type="molecule type" value="Genomic_DNA"/>
</dbReference>
<sequence length="76" mass="9033">MKKLFFNQQGIEQKQQNMAQLSSQQLNEELLIMLYDTKNWVITNFVLSKHQLEKLENAPEAFLRNFRLTSMNIVCN</sequence>
<gene>
    <name evidence="1" type="ORF">NCTC11179_01543</name>
</gene>
<dbReference type="Proteomes" id="UP000255024">
    <property type="component" value="Unassembled WGS sequence"/>
</dbReference>
<evidence type="ECO:0000313" key="1">
    <source>
        <dbReference type="EMBL" id="STZ28005.1"/>
    </source>
</evidence>
<keyword evidence="2" id="KW-1185">Reference proteome</keyword>
<protein>
    <submittedName>
        <fullName evidence="1">Uncharacterized protein</fullName>
    </submittedName>
</protein>
<organism evidence="1 2">
    <name type="scientific">Myroides odoratus</name>
    <name type="common">Flavobacterium odoratum</name>
    <dbReference type="NCBI Taxonomy" id="256"/>
    <lineage>
        <taxon>Bacteria</taxon>
        <taxon>Pseudomonadati</taxon>
        <taxon>Bacteroidota</taxon>
        <taxon>Flavobacteriia</taxon>
        <taxon>Flavobacteriales</taxon>
        <taxon>Flavobacteriaceae</taxon>
        <taxon>Myroides</taxon>
    </lineage>
</organism>
<proteinExistence type="predicted"/>